<gene>
    <name evidence="5" type="ORF">C9I94_09765</name>
</gene>
<sequence>MFDKTICFAVGLGIASVSLPLYAQEFNIAPRIIDGENATLADNPWMASLRLSVNNEHPMCGGTIIDSNWVLTAAHCVVHPRTNGAIESDYFVLKPYQISITVGEATLSNAQIDDYYSVSHVVVHPKYTRLSKIVSTPRPDGSVESDVKALALDSDIALLRVNRSFPTALTPITLADSQVATDFDRVLGEAWDEGKRPENLTVTGWGTTAIDGSSESASDILQTASVAFLPMNLCFDRLESGDDAPSLVDSPFNLTKICSLPSKISTPPIGSPEDLPPYGPDVCKGDSGGPVTVKDAQGKVIQLGIMSGVPGGSPLCGSINRPAFYTRMGTYYNWVQGYLNNGAPSDAVTQPDFIKDDPNNPDGDKKCNPNAEGVSPNNCNFIDHDGGGSVPWYIGLLLGAVAFVRRRKR</sequence>
<dbReference type="InterPro" id="IPR051487">
    <property type="entry name" value="Ser/Thr_Proteases_Immune/Dev"/>
</dbReference>
<keyword evidence="2" id="KW-0720">Serine protease</keyword>
<dbReference type="CDD" id="cd00190">
    <property type="entry name" value="Tryp_SPc"/>
    <property type="match status" value="1"/>
</dbReference>
<dbReference type="InterPro" id="IPR033116">
    <property type="entry name" value="TRYPSIN_SER"/>
</dbReference>
<keyword evidence="1" id="KW-1015">Disulfide bond</keyword>
<dbReference type="Proteomes" id="UP000240481">
    <property type="component" value="Unassembled WGS sequence"/>
</dbReference>
<dbReference type="GO" id="GO:0006508">
    <property type="term" value="P:proteolysis"/>
    <property type="evidence" value="ECO:0007669"/>
    <property type="project" value="UniProtKB-KW"/>
</dbReference>
<keyword evidence="2" id="KW-0378">Hydrolase</keyword>
<dbReference type="PROSITE" id="PS00135">
    <property type="entry name" value="TRYPSIN_SER"/>
    <property type="match status" value="1"/>
</dbReference>
<dbReference type="Pfam" id="PF00089">
    <property type="entry name" value="Trypsin"/>
    <property type="match status" value="2"/>
</dbReference>
<accession>A0A2T3P8L9</accession>
<dbReference type="OrthoDB" id="9813836at2"/>
<comment type="caution">
    <text evidence="5">The sequence shown here is derived from an EMBL/GenBank/DDBJ whole genome shotgun (WGS) entry which is preliminary data.</text>
</comment>
<dbReference type="Gene3D" id="2.40.10.10">
    <property type="entry name" value="Trypsin-like serine proteases"/>
    <property type="match status" value="1"/>
</dbReference>
<feature type="signal peptide" evidence="3">
    <location>
        <begin position="1"/>
        <end position="23"/>
    </location>
</feature>
<keyword evidence="6" id="KW-1185">Reference proteome</keyword>
<dbReference type="InterPro" id="IPR043504">
    <property type="entry name" value="Peptidase_S1_PA_chymotrypsin"/>
</dbReference>
<organism evidence="5 6">
    <name type="scientific">Photobacterium swingsii</name>
    <dbReference type="NCBI Taxonomy" id="680026"/>
    <lineage>
        <taxon>Bacteria</taxon>
        <taxon>Pseudomonadati</taxon>
        <taxon>Pseudomonadota</taxon>
        <taxon>Gammaproteobacteria</taxon>
        <taxon>Vibrionales</taxon>
        <taxon>Vibrionaceae</taxon>
        <taxon>Photobacterium</taxon>
    </lineage>
</organism>
<evidence type="ECO:0000256" key="2">
    <source>
        <dbReference type="RuleBase" id="RU363034"/>
    </source>
</evidence>
<proteinExistence type="predicted"/>
<evidence type="ECO:0000259" key="4">
    <source>
        <dbReference type="PROSITE" id="PS50240"/>
    </source>
</evidence>
<evidence type="ECO:0000256" key="1">
    <source>
        <dbReference type="ARBA" id="ARBA00023157"/>
    </source>
</evidence>
<protein>
    <submittedName>
        <fullName evidence="5">Serine protease</fullName>
    </submittedName>
</protein>
<dbReference type="PRINTS" id="PR00722">
    <property type="entry name" value="CHYMOTRYPSIN"/>
</dbReference>
<evidence type="ECO:0000256" key="3">
    <source>
        <dbReference type="SAM" id="SignalP"/>
    </source>
</evidence>
<reference evidence="5 6" key="1">
    <citation type="submission" date="2018-01" db="EMBL/GenBank/DDBJ databases">
        <title>Whole genome sequencing of Histamine producing bacteria.</title>
        <authorList>
            <person name="Butler K."/>
        </authorList>
    </citation>
    <scope>NUCLEOTIDE SEQUENCE [LARGE SCALE GENOMIC DNA]</scope>
    <source>
        <strain evidence="5 6">DSM 24669</strain>
    </source>
</reference>
<dbReference type="GO" id="GO:0004252">
    <property type="term" value="F:serine-type endopeptidase activity"/>
    <property type="evidence" value="ECO:0007669"/>
    <property type="project" value="InterPro"/>
</dbReference>
<name>A0A2T3P8L9_9GAMM</name>
<dbReference type="InterPro" id="IPR001254">
    <property type="entry name" value="Trypsin_dom"/>
</dbReference>
<dbReference type="SMART" id="SM00020">
    <property type="entry name" value="Tryp_SPc"/>
    <property type="match status" value="1"/>
</dbReference>
<dbReference type="InterPro" id="IPR020008">
    <property type="entry name" value="GlyGly_CTERM"/>
</dbReference>
<evidence type="ECO:0000313" key="6">
    <source>
        <dbReference type="Proteomes" id="UP000240481"/>
    </source>
</evidence>
<keyword evidence="3" id="KW-0732">Signal</keyword>
<dbReference type="RefSeq" id="WP_048897711.1">
    <property type="nucleotide sequence ID" value="NZ_AP024853.1"/>
</dbReference>
<feature type="domain" description="Peptidase S1" evidence="4">
    <location>
        <begin position="32"/>
        <end position="340"/>
    </location>
</feature>
<dbReference type="NCBIfam" id="TIGR03501">
    <property type="entry name" value="GlyGly_CTERM"/>
    <property type="match status" value="1"/>
</dbReference>
<dbReference type="PROSITE" id="PS50240">
    <property type="entry name" value="TRYPSIN_DOM"/>
    <property type="match status" value="1"/>
</dbReference>
<dbReference type="InterPro" id="IPR001314">
    <property type="entry name" value="Peptidase_S1A"/>
</dbReference>
<evidence type="ECO:0000313" key="5">
    <source>
        <dbReference type="EMBL" id="PSW25079.1"/>
    </source>
</evidence>
<dbReference type="SUPFAM" id="SSF50494">
    <property type="entry name" value="Trypsin-like serine proteases"/>
    <property type="match status" value="1"/>
</dbReference>
<keyword evidence="2 5" id="KW-0645">Protease</keyword>
<dbReference type="InterPro" id="IPR018114">
    <property type="entry name" value="TRYPSIN_HIS"/>
</dbReference>
<dbReference type="STRING" id="680026.AB733_04570"/>
<dbReference type="PROSITE" id="PS00134">
    <property type="entry name" value="TRYPSIN_HIS"/>
    <property type="match status" value="1"/>
</dbReference>
<dbReference type="PANTHER" id="PTHR24256">
    <property type="entry name" value="TRYPTASE-RELATED"/>
    <property type="match status" value="1"/>
</dbReference>
<dbReference type="AlphaFoldDB" id="A0A2T3P8L9"/>
<feature type="chain" id="PRO_5015704638" evidence="3">
    <location>
        <begin position="24"/>
        <end position="409"/>
    </location>
</feature>
<dbReference type="InterPro" id="IPR009003">
    <property type="entry name" value="Peptidase_S1_PA"/>
</dbReference>
<dbReference type="EMBL" id="PYLZ01000004">
    <property type="protein sequence ID" value="PSW25079.1"/>
    <property type="molecule type" value="Genomic_DNA"/>
</dbReference>